<evidence type="ECO:0000256" key="5">
    <source>
        <dbReference type="ARBA" id="ARBA00022917"/>
    </source>
</evidence>
<reference evidence="12" key="1">
    <citation type="journal article" date="2020" name="bioRxiv">
        <title>A rank-normalized archaeal taxonomy based on genome phylogeny resolves widespread incomplete and uneven classifications.</title>
        <authorList>
            <person name="Rinke C."/>
            <person name="Chuvochina M."/>
            <person name="Mussig A.J."/>
            <person name="Chaumeil P.-A."/>
            <person name="Waite D.W."/>
            <person name="Whitman W.B."/>
            <person name="Parks D.H."/>
            <person name="Hugenholtz P."/>
        </authorList>
    </citation>
    <scope>NUCLEOTIDE SEQUENCE [LARGE SCALE GENOMIC DNA]</scope>
</reference>
<feature type="short sequence motif" description="'HIGH' region" evidence="8">
    <location>
        <begin position="45"/>
        <end position="55"/>
    </location>
</feature>
<feature type="short sequence motif" description="'KMSKS' region" evidence="8">
    <location>
        <begin position="533"/>
        <end position="537"/>
    </location>
</feature>
<feature type="domain" description="Methionyl/Valyl/Leucyl/Isoleucyl-tRNA synthetase anticodon-binding" evidence="10">
    <location>
        <begin position="612"/>
        <end position="762"/>
    </location>
</feature>
<dbReference type="InterPro" id="IPR001412">
    <property type="entry name" value="aa-tRNA-synth_I_CS"/>
</dbReference>
<comment type="catalytic activity">
    <reaction evidence="7 8">
        <text>tRNA(Val) + L-valine + ATP = L-valyl-tRNA(Val) + AMP + diphosphate</text>
        <dbReference type="Rhea" id="RHEA:10704"/>
        <dbReference type="Rhea" id="RHEA-COMP:9672"/>
        <dbReference type="Rhea" id="RHEA-COMP:9708"/>
        <dbReference type="ChEBI" id="CHEBI:30616"/>
        <dbReference type="ChEBI" id="CHEBI:33019"/>
        <dbReference type="ChEBI" id="CHEBI:57762"/>
        <dbReference type="ChEBI" id="CHEBI:78442"/>
        <dbReference type="ChEBI" id="CHEBI:78537"/>
        <dbReference type="ChEBI" id="CHEBI:456215"/>
        <dbReference type="EC" id="6.1.1.9"/>
    </reaction>
</comment>
<evidence type="ECO:0000256" key="8">
    <source>
        <dbReference type="HAMAP-Rule" id="MF_02005"/>
    </source>
</evidence>
<dbReference type="Proteomes" id="UP000564964">
    <property type="component" value="Unassembled WGS sequence"/>
</dbReference>
<dbReference type="InterPro" id="IPR033705">
    <property type="entry name" value="Anticodon_Ia_Val"/>
</dbReference>
<dbReference type="NCBIfam" id="TIGR00422">
    <property type="entry name" value="valS"/>
    <property type="match status" value="1"/>
</dbReference>
<dbReference type="Gene3D" id="3.40.50.620">
    <property type="entry name" value="HUPs"/>
    <property type="match status" value="2"/>
</dbReference>
<keyword evidence="4 8" id="KW-0067">ATP-binding</keyword>
<dbReference type="InterPro" id="IPR009008">
    <property type="entry name" value="Val/Leu/Ile-tRNA-synth_edit"/>
</dbReference>
<dbReference type="SUPFAM" id="SSF50677">
    <property type="entry name" value="ValRS/IleRS/LeuRS editing domain"/>
    <property type="match status" value="1"/>
</dbReference>
<dbReference type="HAMAP" id="MF_02005">
    <property type="entry name" value="Val_tRNA_synth_type2"/>
    <property type="match status" value="1"/>
</dbReference>
<accession>A0A7J4JER9</accession>
<dbReference type="PROSITE" id="PS00178">
    <property type="entry name" value="AA_TRNA_LIGASE_I"/>
    <property type="match status" value="1"/>
</dbReference>
<organism evidence="11 12">
    <name type="scientific">Candidatus Iainarchaeum sp</name>
    <dbReference type="NCBI Taxonomy" id="3101447"/>
    <lineage>
        <taxon>Archaea</taxon>
        <taxon>Candidatus Iainarchaeota</taxon>
        <taxon>Candidatus Iainarchaeia</taxon>
        <taxon>Candidatus Iainarchaeales</taxon>
        <taxon>Candidatus Iainarchaeaceae</taxon>
        <taxon>Candidatus Iainarchaeum</taxon>
    </lineage>
</organism>
<dbReference type="GO" id="GO:0004832">
    <property type="term" value="F:valine-tRNA ligase activity"/>
    <property type="evidence" value="ECO:0007669"/>
    <property type="project" value="UniProtKB-UniRule"/>
</dbReference>
<dbReference type="AlphaFoldDB" id="A0A7J4JER9"/>
<dbReference type="Pfam" id="PF00133">
    <property type="entry name" value="tRNA-synt_1"/>
    <property type="match status" value="1"/>
</dbReference>
<keyword evidence="3 8" id="KW-0547">Nucleotide-binding</keyword>
<sequence>MMELPKNYSFKDAEAKWQKAWEDLGVYRFDAKTKQPVYSCDTPPPTVSGKMHMGHAMAYSQADFIMRFHRMKGEHPFYPFGFDDNGLATERFVEKKCGVKGSRMPRPDFVKLCLRETVEAEKQLKQSWQGIGISCDWNLQYRTIDDWSMKTSQRSLLDLHKKGRLERKEAPLVICPQCQTVIAQVEMKDKELESFLNYIEVEAENGEKLQFATTRPEVLPACVGFSVNPEDQRYKHLIGKKVKIPLIDRWVPVKGDEETLPEYGTGAVYYCSYGGTDCIDWLTKHPDVKPVLVMDVSGRYNERAGKYKGMTSKEARQAVLEDLKAIGALKKQQPIKHAVNVHERCETEVEYVATKQWFIRYLDLKEKFLEAGAKLNWHPAHMKVRYDNWVKGLKWDWCVSRQRFFGVPFPIWYCAKCGEAVFADETELPVDPTASQPKAGQRCGKCRGTEFVGEKDVMDTWATSSLTPQIALKWREDEKFFGRMFPMSLRANGHDIITFWLFNTVVKSLLHEGKLPWKDVMINGYVTDPYGEKMSKSKGNVVEPNVVVERFGADALRYWAASCSLGEDLPYQEKDLVTGQKLVTKLWNAAKFCLTHLDKLEGGKPEKLAPLDAWLMGKLNQAVEAATRGFEAYEFHKPKMAADHFFWKEFCDNYLEMVKDRLYNAQAYPAEDVQSARCTLYTALLTILKLFAPLLPHVTEEIYSLYFAGKEKAESIHVSAWPEPFQEFADEKAVQAGDLAVLVVAAVRQFKSSKSLSLGAEVKRLSIDARERRLLEPLARDIQAAARAKELAFEKPAEPLQVADGLAIGVNV</sequence>
<dbReference type="PRINTS" id="PR00986">
    <property type="entry name" value="TRNASYNTHVAL"/>
</dbReference>
<dbReference type="GO" id="GO:0006438">
    <property type="term" value="P:valyl-tRNA aminoacylation"/>
    <property type="evidence" value="ECO:0007669"/>
    <property type="project" value="UniProtKB-UniRule"/>
</dbReference>
<protein>
    <recommendedName>
        <fullName evidence="8">Valine--tRNA ligase</fullName>
        <ecNumber evidence="8">6.1.1.9</ecNumber>
    </recommendedName>
    <alternativeName>
        <fullName evidence="8">Valyl-tRNA synthetase</fullName>
        <shortName evidence="8">ValRS</shortName>
    </alternativeName>
</protein>
<evidence type="ECO:0000256" key="7">
    <source>
        <dbReference type="ARBA" id="ARBA00047552"/>
    </source>
</evidence>
<dbReference type="Gene3D" id="1.10.730.10">
    <property type="entry name" value="Isoleucyl-tRNA Synthetase, Domain 1"/>
    <property type="match status" value="1"/>
</dbReference>
<gene>
    <name evidence="8" type="primary">valS</name>
    <name evidence="11" type="ORF">HA252_00200</name>
</gene>
<dbReference type="SUPFAM" id="SSF47323">
    <property type="entry name" value="Anticodon-binding domain of a subclass of class I aminoacyl-tRNA synthetases"/>
    <property type="match status" value="1"/>
</dbReference>
<name>A0A7J4JER9_9ARCH</name>
<dbReference type="GO" id="GO:0002161">
    <property type="term" value="F:aminoacyl-tRNA deacylase activity"/>
    <property type="evidence" value="ECO:0007669"/>
    <property type="project" value="InterPro"/>
</dbReference>
<dbReference type="CDD" id="cd07962">
    <property type="entry name" value="Anticodon_Ia_Val"/>
    <property type="match status" value="1"/>
</dbReference>
<dbReference type="EC" id="6.1.1.9" evidence="8"/>
<feature type="domain" description="Aminoacyl-tRNA synthetase class Ia" evidence="9">
    <location>
        <begin position="16"/>
        <end position="569"/>
    </location>
</feature>
<dbReference type="InterPro" id="IPR014729">
    <property type="entry name" value="Rossmann-like_a/b/a_fold"/>
</dbReference>
<keyword evidence="5 8" id="KW-0648">Protein biosynthesis</keyword>
<evidence type="ECO:0000256" key="4">
    <source>
        <dbReference type="ARBA" id="ARBA00022840"/>
    </source>
</evidence>
<comment type="domain">
    <text evidence="8">ValRS has two distinct active sites: one for aminoacylation and one for editing. The misactivated threonine is translocated from the active site to the editing site.</text>
</comment>
<dbReference type="InterPro" id="IPR002303">
    <property type="entry name" value="Valyl-tRNA_ligase"/>
</dbReference>
<dbReference type="InterPro" id="IPR002300">
    <property type="entry name" value="aa-tRNA-synth_Ia"/>
</dbReference>
<dbReference type="EMBL" id="DUGH01000005">
    <property type="protein sequence ID" value="HIH15814.1"/>
    <property type="molecule type" value="Genomic_DNA"/>
</dbReference>
<evidence type="ECO:0000259" key="9">
    <source>
        <dbReference type="Pfam" id="PF00133"/>
    </source>
</evidence>
<dbReference type="PANTHER" id="PTHR11946">
    <property type="entry name" value="VALYL-TRNA SYNTHETASES"/>
    <property type="match status" value="1"/>
</dbReference>
<evidence type="ECO:0000313" key="11">
    <source>
        <dbReference type="EMBL" id="HIH15814.1"/>
    </source>
</evidence>
<comment type="caution">
    <text evidence="11">The sequence shown here is derived from an EMBL/GenBank/DDBJ whole genome shotgun (WGS) entry which is preliminary data.</text>
</comment>
<keyword evidence="1 8" id="KW-0963">Cytoplasm</keyword>
<dbReference type="InterPro" id="IPR013155">
    <property type="entry name" value="M/V/L/I-tRNA-synth_anticd-bd"/>
</dbReference>
<evidence type="ECO:0000259" key="10">
    <source>
        <dbReference type="Pfam" id="PF08264"/>
    </source>
</evidence>
<dbReference type="NCBIfam" id="NF009687">
    <property type="entry name" value="PRK13208.1"/>
    <property type="match status" value="1"/>
</dbReference>
<dbReference type="SUPFAM" id="SSF52374">
    <property type="entry name" value="Nucleotidylyl transferase"/>
    <property type="match status" value="1"/>
</dbReference>
<dbReference type="InterPro" id="IPR009080">
    <property type="entry name" value="tRNAsynth_Ia_anticodon-bd"/>
</dbReference>
<comment type="function">
    <text evidence="8">Catalyzes the attachment of valine to tRNA(Val). As ValRS can inadvertently accommodate and process structurally similar amino acids such as threonine, to avoid such errors, it has a 'posttransfer' editing activity that hydrolyzes mischarged Thr-tRNA(Val) in a tRNA-dependent manner.</text>
</comment>
<dbReference type="PANTHER" id="PTHR11946:SF93">
    <property type="entry name" value="VALINE--TRNA LIGASE, CHLOROPLASTIC_MITOCHONDRIAL 2"/>
    <property type="match status" value="1"/>
</dbReference>
<keyword evidence="2 8" id="KW-0436">Ligase</keyword>
<evidence type="ECO:0000256" key="3">
    <source>
        <dbReference type="ARBA" id="ARBA00022741"/>
    </source>
</evidence>
<evidence type="ECO:0000256" key="2">
    <source>
        <dbReference type="ARBA" id="ARBA00022598"/>
    </source>
</evidence>
<comment type="subcellular location">
    <subcellularLocation>
        <location evidence="8">Cytoplasm</location>
    </subcellularLocation>
</comment>
<comment type="similarity">
    <text evidence="8">Belongs to the class-I aminoacyl-tRNA synthetase family. ValS type 2 subfamily.</text>
</comment>
<evidence type="ECO:0000256" key="6">
    <source>
        <dbReference type="ARBA" id="ARBA00023146"/>
    </source>
</evidence>
<feature type="binding site" evidence="8">
    <location>
        <position position="536"/>
    </location>
    <ligand>
        <name>ATP</name>
        <dbReference type="ChEBI" id="CHEBI:30616"/>
    </ligand>
</feature>
<keyword evidence="6 8" id="KW-0030">Aminoacyl-tRNA synthetase</keyword>
<dbReference type="InterPro" id="IPR022874">
    <property type="entry name" value="Valine-tRNA_ligase_type_2"/>
</dbReference>
<evidence type="ECO:0000313" key="12">
    <source>
        <dbReference type="Proteomes" id="UP000564964"/>
    </source>
</evidence>
<dbReference type="Pfam" id="PF08264">
    <property type="entry name" value="Anticodon_1"/>
    <property type="match status" value="1"/>
</dbReference>
<proteinExistence type="inferred from homology"/>
<dbReference type="GO" id="GO:0005829">
    <property type="term" value="C:cytosol"/>
    <property type="evidence" value="ECO:0007669"/>
    <property type="project" value="TreeGrafter"/>
</dbReference>
<dbReference type="GO" id="GO:0005524">
    <property type="term" value="F:ATP binding"/>
    <property type="evidence" value="ECO:0007669"/>
    <property type="project" value="UniProtKB-UniRule"/>
</dbReference>
<evidence type="ECO:0000256" key="1">
    <source>
        <dbReference type="ARBA" id="ARBA00022490"/>
    </source>
</evidence>